<evidence type="ECO:0000313" key="1">
    <source>
        <dbReference type="EMBL" id="KAJ8112749.1"/>
    </source>
</evidence>
<dbReference type="EMBL" id="JAPHNI010000301">
    <property type="protein sequence ID" value="KAJ8112749.1"/>
    <property type="molecule type" value="Genomic_DNA"/>
</dbReference>
<evidence type="ECO:0000313" key="2">
    <source>
        <dbReference type="Proteomes" id="UP001153331"/>
    </source>
</evidence>
<sequence>MFVQSAIALLAFSQTTLGIAFPGPAPTAVGELNLHGFSPKPTGGPPSLPALFRRQQKDDAMCGYLAGDSDAPVSCSVGTCLYDDTISWFGCCTGTVRSDCELFTTCVGSASISSCLGNSACANDAFALACTESTAGVCMTMWGEVEEGSVSHFVCGSTSARVQVVATPTAGAGSISGAASPTSVSGLPRSSASVDDDGSSSAAPTSRAGTSSSDDRPRINTAVTAATRTATSTQSTAGAVKTAQAVLGAAGGFAGFVACSGNSNVSGSAAPIRRALRTGRTGEGSWNWPATVDPWDCSHILGTVASPEQKDRHSLLDPGKAKSDGLGKPMRASSSTQACSMGKHKDVVRTLAAGSSHGSLRGIRQPQVGGDDDGDEPVKPVQGGLTRQFGKPVRASKAPPIGATQTPLNRVAHHNHQR</sequence>
<keyword evidence="2" id="KW-1185">Reference proteome</keyword>
<dbReference type="Proteomes" id="UP001153331">
    <property type="component" value="Unassembled WGS sequence"/>
</dbReference>
<protein>
    <submittedName>
        <fullName evidence="1">Uncharacterized protein</fullName>
    </submittedName>
</protein>
<name>A0ACC2IC77_9PLEO</name>
<organism evidence="1 2">
    <name type="scientific">Boeremia exigua</name>
    <dbReference type="NCBI Taxonomy" id="749465"/>
    <lineage>
        <taxon>Eukaryota</taxon>
        <taxon>Fungi</taxon>
        <taxon>Dikarya</taxon>
        <taxon>Ascomycota</taxon>
        <taxon>Pezizomycotina</taxon>
        <taxon>Dothideomycetes</taxon>
        <taxon>Pleosporomycetidae</taxon>
        <taxon>Pleosporales</taxon>
        <taxon>Pleosporineae</taxon>
        <taxon>Didymellaceae</taxon>
        <taxon>Boeremia</taxon>
    </lineage>
</organism>
<gene>
    <name evidence="1" type="ORF">OPT61_g4957</name>
</gene>
<reference evidence="1" key="1">
    <citation type="submission" date="2022-11" db="EMBL/GenBank/DDBJ databases">
        <title>Genome Sequence of Boeremia exigua.</title>
        <authorList>
            <person name="Buettner E."/>
        </authorList>
    </citation>
    <scope>NUCLEOTIDE SEQUENCE</scope>
    <source>
        <strain evidence="1">CU02</strain>
    </source>
</reference>
<proteinExistence type="predicted"/>
<accession>A0ACC2IC77</accession>
<comment type="caution">
    <text evidence="1">The sequence shown here is derived from an EMBL/GenBank/DDBJ whole genome shotgun (WGS) entry which is preliminary data.</text>
</comment>